<accession>A0ABW6EQT0</accession>
<reference evidence="1 2" key="1">
    <citation type="submission" date="2024-09" db="EMBL/GenBank/DDBJ databases">
        <title>The Natural Products Discovery Center: Release of the First 8490 Sequenced Strains for Exploring Actinobacteria Biosynthetic Diversity.</title>
        <authorList>
            <person name="Kalkreuter E."/>
            <person name="Kautsar S.A."/>
            <person name="Yang D."/>
            <person name="Bader C.D."/>
            <person name="Teijaro C.N."/>
            <person name="Fluegel L."/>
            <person name="Davis C.M."/>
            <person name="Simpson J.R."/>
            <person name="Lauterbach L."/>
            <person name="Steele A.D."/>
            <person name="Gui C."/>
            <person name="Meng S."/>
            <person name="Li G."/>
            <person name="Viehrig K."/>
            <person name="Ye F."/>
            <person name="Su P."/>
            <person name="Kiefer A.F."/>
            <person name="Nichols A."/>
            <person name="Cepeda A.J."/>
            <person name="Yan W."/>
            <person name="Fan B."/>
            <person name="Jiang Y."/>
            <person name="Adhikari A."/>
            <person name="Zheng C.-J."/>
            <person name="Schuster L."/>
            <person name="Cowan T.M."/>
            <person name="Smanski M.J."/>
            <person name="Chevrette M.G."/>
            <person name="De Carvalho L.P.S."/>
            <person name="Shen B."/>
        </authorList>
    </citation>
    <scope>NUCLEOTIDE SEQUENCE [LARGE SCALE GENOMIC DNA]</scope>
    <source>
        <strain evidence="1 2">NPDC058546</strain>
    </source>
</reference>
<evidence type="ECO:0000313" key="1">
    <source>
        <dbReference type="EMBL" id="MFD4217636.1"/>
    </source>
</evidence>
<comment type="caution">
    <text evidence="1">The sequence shown here is derived from an EMBL/GenBank/DDBJ whole genome shotgun (WGS) entry which is preliminary data.</text>
</comment>
<sequence length="131" mass="14829">MIRCEIAAHRLDLSAYWPLYAYEADSPREALRWARWQARRLADRLDPDPQAPWVPAGALRPVPESVPDAPAELRGWCEDWAARLEAMHLLMEGRQVTLAVYDDTAYYTVTVVPDPFHATKATPGITREAVS</sequence>
<protein>
    <submittedName>
        <fullName evidence="1">Uncharacterized protein</fullName>
    </submittedName>
</protein>
<organism evidence="1 2">
    <name type="scientific">Streptomyces sindenensis</name>
    <dbReference type="NCBI Taxonomy" id="67363"/>
    <lineage>
        <taxon>Bacteria</taxon>
        <taxon>Bacillati</taxon>
        <taxon>Actinomycetota</taxon>
        <taxon>Actinomycetes</taxon>
        <taxon>Kitasatosporales</taxon>
        <taxon>Streptomycetaceae</taxon>
        <taxon>Streptomyces</taxon>
    </lineage>
</organism>
<gene>
    <name evidence="1" type="ORF">ACFWSS_32700</name>
</gene>
<dbReference type="RefSeq" id="WP_351460942.1">
    <property type="nucleotide sequence ID" value="NZ_JBHXOF010000035.1"/>
</dbReference>
<name>A0ABW6EQT0_9ACTN</name>
<proteinExistence type="predicted"/>
<dbReference type="EMBL" id="JBHXOF010000035">
    <property type="protein sequence ID" value="MFD4217636.1"/>
    <property type="molecule type" value="Genomic_DNA"/>
</dbReference>
<dbReference type="Proteomes" id="UP001598251">
    <property type="component" value="Unassembled WGS sequence"/>
</dbReference>
<keyword evidence="2" id="KW-1185">Reference proteome</keyword>
<evidence type="ECO:0000313" key="2">
    <source>
        <dbReference type="Proteomes" id="UP001598251"/>
    </source>
</evidence>